<evidence type="ECO:0000313" key="1">
    <source>
        <dbReference type="EMBL" id="ORE01071.1"/>
    </source>
</evidence>
<reference evidence="1" key="1">
    <citation type="journal article" date="2016" name="Proc. Natl. Acad. Sci. U.S.A.">
        <title>Lipid metabolic changes in an early divergent fungus govern the establishment of a mutualistic symbiosis with endobacteria.</title>
        <authorList>
            <person name="Lastovetsky O.A."/>
            <person name="Gaspar M.L."/>
            <person name="Mondo S.J."/>
            <person name="LaButti K.M."/>
            <person name="Sandor L."/>
            <person name="Grigoriev I.V."/>
            <person name="Henry S.A."/>
            <person name="Pawlowska T.E."/>
        </authorList>
    </citation>
    <scope>NUCLEOTIDE SEQUENCE [LARGE SCALE GENOMIC DNA]</scope>
    <source>
        <strain evidence="1">ATCC 52814</strain>
    </source>
</reference>
<sequence>MPRALPEDMKSDIKAALLHRREPNDIVEGLGIHIATVKRYRKRFSLQPPVSTGQHSIVSGAGKRHSKLFVIRGQLKTAQKVYRKLTEPGYACQICDGNMSPGTYQHILDTTYMETLAYFGINKSFVYLQHDSDPEHKSKSTQLLD</sequence>
<dbReference type="AlphaFoldDB" id="A0A1X0QMW4"/>
<accession>A0A1X0QMW4</accession>
<dbReference type="Proteomes" id="UP000242414">
    <property type="component" value="Unassembled WGS sequence"/>
</dbReference>
<dbReference type="EMBL" id="KV922189">
    <property type="protein sequence ID" value="ORE01071.1"/>
    <property type="molecule type" value="Genomic_DNA"/>
</dbReference>
<organism evidence="1">
    <name type="scientific">Rhizopus microsporus var. microsporus</name>
    <dbReference type="NCBI Taxonomy" id="86635"/>
    <lineage>
        <taxon>Eukaryota</taxon>
        <taxon>Fungi</taxon>
        <taxon>Fungi incertae sedis</taxon>
        <taxon>Mucoromycota</taxon>
        <taxon>Mucoromycotina</taxon>
        <taxon>Mucoromycetes</taxon>
        <taxon>Mucorales</taxon>
        <taxon>Mucorineae</taxon>
        <taxon>Rhizopodaceae</taxon>
        <taxon>Rhizopus</taxon>
    </lineage>
</organism>
<name>A0A1X0QMW4_RHIZD</name>
<dbReference type="VEuPathDB" id="FungiDB:BCV72DRAFT_246218"/>
<protein>
    <recommendedName>
        <fullName evidence="2">Tc1-like transposase DDE domain-containing protein</fullName>
    </recommendedName>
</protein>
<evidence type="ECO:0008006" key="2">
    <source>
        <dbReference type="Google" id="ProtNLM"/>
    </source>
</evidence>
<gene>
    <name evidence="1" type="ORF">BCV72DRAFT_246218</name>
</gene>
<proteinExistence type="predicted"/>